<protein>
    <submittedName>
        <fullName evidence="2">Uncharacterized protein</fullName>
    </submittedName>
</protein>
<sequence length="41" mass="4342">MEHVGAAFSGGLCDRQRRTGRHGDLPAAVEGAARGLRVPRL</sequence>
<reference evidence="2 3" key="1">
    <citation type="submission" date="2014-09" db="EMBL/GenBank/DDBJ databases">
        <title>Genome sequencing of Methyloceanibacter caenitepidi Gela4.</title>
        <authorList>
            <person name="Takeuchi M."/>
            <person name="Susumu S."/>
            <person name="Kamagata Y."/>
            <person name="Oshima K."/>
            <person name="Hattori M."/>
            <person name="Iwasaki W."/>
        </authorList>
    </citation>
    <scope>NUCLEOTIDE SEQUENCE [LARGE SCALE GENOMIC DNA]</scope>
    <source>
        <strain evidence="2 3">Gela4</strain>
    </source>
</reference>
<feature type="region of interest" description="Disordered" evidence="1">
    <location>
        <begin position="1"/>
        <end position="28"/>
    </location>
</feature>
<feature type="compositionally biased region" description="Basic and acidic residues" evidence="1">
    <location>
        <begin position="14"/>
        <end position="24"/>
    </location>
</feature>
<evidence type="ECO:0000256" key="1">
    <source>
        <dbReference type="SAM" id="MobiDB-lite"/>
    </source>
</evidence>
<gene>
    <name evidence="2" type="ORF">GL4_0505</name>
</gene>
<dbReference type="HOGENOM" id="CLU_3272607_0_0_5"/>
<dbReference type="KEGG" id="mcg:GL4_0505"/>
<evidence type="ECO:0000313" key="3">
    <source>
        <dbReference type="Proteomes" id="UP000031643"/>
    </source>
</evidence>
<evidence type="ECO:0000313" key="2">
    <source>
        <dbReference type="EMBL" id="BAQ15971.1"/>
    </source>
</evidence>
<dbReference type="Proteomes" id="UP000031643">
    <property type="component" value="Chromosome"/>
</dbReference>
<proteinExistence type="predicted"/>
<dbReference type="AlphaFoldDB" id="A0A0A8JZX2"/>
<dbReference type="EMBL" id="AP014648">
    <property type="protein sequence ID" value="BAQ15971.1"/>
    <property type="molecule type" value="Genomic_DNA"/>
</dbReference>
<accession>A0A0A8JZX2</accession>
<keyword evidence="3" id="KW-1185">Reference proteome</keyword>
<organism evidence="2 3">
    <name type="scientific">Methyloceanibacter caenitepidi</name>
    <dbReference type="NCBI Taxonomy" id="1384459"/>
    <lineage>
        <taxon>Bacteria</taxon>
        <taxon>Pseudomonadati</taxon>
        <taxon>Pseudomonadota</taxon>
        <taxon>Alphaproteobacteria</taxon>
        <taxon>Hyphomicrobiales</taxon>
        <taxon>Hyphomicrobiaceae</taxon>
        <taxon>Methyloceanibacter</taxon>
    </lineage>
</organism>
<name>A0A0A8JZX2_9HYPH</name>